<organism evidence="4 5">
    <name type="scientific">Saitozyma podzolica</name>
    <dbReference type="NCBI Taxonomy" id="1890683"/>
    <lineage>
        <taxon>Eukaryota</taxon>
        <taxon>Fungi</taxon>
        <taxon>Dikarya</taxon>
        <taxon>Basidiomycota</taxon>
        <taxon>Agaricomycotina</taxon>
        <taxon>Tremellomycetes</taxon>
        <taxon>Tremellales</taxon>
        <taxon>Trimorphomycetaceae</taxon>
        <taxon>Saitozyma</taxon>
    </lineage>
</organism>
<dbReference type="STRING" id="1890683.A0A427YRI0"/>
<dbReference type="Proteomes" id="UP000279259">
    <property type="component" value="Unassembled WGS sequence"/>
</dbReference>
<dbReference type="AlphaFoldDB" id="A0A427YRI0"/>
<dbReference type="InterPro" id="IPR027417">
    <property type="entry name" value="P-loop_NTPase"/>
</dbReference>
<evidence type="ECO:0000313" key="4">
    <source>
        <dbReference type="EMBL" id="RSH93677.1"/>
    </source>
</evidence>
<dbReference type="GO" id="GO:0004140">
    <property type="term" value="F:dephospho-CoA kinase activity"/>
    <property type="evidence" value="ECO:0007669"/>
    <property type="project" value="InterPro"/>
</dbReference>
<sequence length="264" mass="28712">MLIVGLTGGIASGKSTVSHLLSTQHHLPIIDADVLARTVLDPGTPGFKAVVSRFGADRVLRDDGTLDRAAIGDIVFQNAEERRWLNGVVHPAGEWCVVLDVPLLIEAGIWKWVGEVVVVYVNERLQLSRLLSRPSDPPLSESQARNRIDSQLSLSSKTAYATSVIDNSGTLTDLSEQVDRLVGRWRKQQGGGSGWWWRLCWVIPPVGLAAGMVCLMRGWWKARGGPRRRARGEVERKGGREGGAEGERIELKELKGVGGGRGAA</sequence>
<dbReference type="PANTHER" id="PTHR10695:SF46">
    <property type="entry name" value="BIFUNCTIONAL COENZYME A SYNTHASE-RELATED"/>
    <property type="match status" value="1"/>
</dbReference>
<keyword evidence="1" id="KW-0547">Nucleotide-binding</keyword>
<protein>
    <recommendedName>
        <fullName evidence="6">Dephospho-CoA kinase</fullName>
    </recommendedName>
</protein>
<dbReference type="NCBIfam" id="TIGR00152">
    <property type="entry name" value="dephospho-CoA kinase"/>
    <property type="match status" value="1"/>
</dbReference>
<accession>A0A427YRI0</accession>
<dbReference type="OrthoDB" id="247245at2759"/>
<dbReference type="PROSITE" id="PS51219">
    <property type="entry name" value="DPCK"/>
    <property type="match status" value="1"/>
</dbReference>
<dbReference type="Pfam" id="PF01121">
    <property type="entry name" value="CoaE"/>
    <property type="match status" value="1"/>
</dbReference>
<dbReference type="CDD" id="cd02022">
    <property type="entry name" value="DPCK"/>
    <property type="match status" value="1"/>
</dbReference>
<dbReference type="Gene3D" id="3.40.50.300">
    <property type="entry name" value="P-loop containing nucleotide triphosphate hydrolases"/>
    <property type="match status" value="1"/>
</dbReference>
<proteinExistence type="inferred from homology"/>
<evidence type="ECO:0000313" key="5">
    <source>
        <dbReference type="Proteomes" id="UP000279259"/>
    </source>
</evidence>
<evidence type="ECO:0000256" key="3">
    <source>
        <dbReference type="SAM" id="MobiDB-lite"/>
    </source>
</evidence>
<name>A0A427YRI0_9TREE</name>
<dbReference type="InterPro" id="IPR001977">
    <property type="entry name" value="Depp_CoAkinase"/>
</dbReference>
<dbReference type="GO" id="GO:0005524">
    <property type="term" value="F:ATP binding"/>
    <property type="evidence" value="ECO:0007669"/>
    <property type="project" value="UniProtKB-KW"/>
</dbReference>
<dbReference type="SUPFAM" id="SSF52540">
    <property type="entry name" value="P-loop containing nucleoside triphosphate hydrolases"/>
    <property type="match status" value="1"/>
</dbReference>
<keyword evidence="2" id="KW-0067">ATP-binding</keyword>
<dbReference type="EMBL" id="RSCD01000003">
    <property type="protein sequence ID" value="RSH93677.1"/>
    <property type="molecule type" value="Genomic_DNA"/>
</dbReference>
<dbReference type="HAMAP" id="MF_00376">
    <property type="entry name" value="Dephospho_CoA_kinase"/>
    <property type="match status" value="1"/>
</dbReference>
<gene>
    <name evidence="4" type="ORF">EHS25_006324</name>
</gene>
<keyword evidence="5" id="KW-1185">Reference proteome</keyword>
<reference evidence="4 5" key="1">
    <citation type="submission" date="2018-11" db="EMBL/GenBank/DDBJ databases">
        <title>Genome sequence of Saitozyma podzolica DSM 27192.</title>
        <authorList>
            <person name="Aliyu H."/>
            <person name="Gorte O."/>
            <person name="Ochsenreither K."/>
        </authorList>
    </citation>
    <scope>NUCLEOTIDE SEQUENCE [LARGE SCALE GENOMIC DNA]</scope>
    <source>
        <strain evidence="4 5">DSM 27192</strain>
    </source>
</reference>
<feature type="region of interest" description="Disordered" evidence="3">
    <location>
        <begin position="226"/>
        <end position="249"/>
    </location>
</feature>
<dbReference type="GO" id="GO:0015937">
    <property type="term" value="P:coenzyme A biosynthetic process"/>
    <property type="evidence" value="ECO:0007669"/>
    <property type="project" value="InterPro"/>
</dbReference>
<evidence type="ECO:0000256" key="1">
    <source>
        <dbReference type="ARBA" id="ARBA00022741"/>
    </source>
</evidence>
<evidence type="ECO:0008006" key="6">
    <source>
        <dbReference type="Google" id="ProtNLM"/>
    </source>
</evidence>
<comment type="caution">
    <text evidence="4">The sequence shown here is derived from an EMBL/GenBank/DDBJ whole genome shotgun (WGS) entry which is preliminary data.</text>
</comment>
<dbReference type="PANTHER" id="PTHR10695">
    <property type="entry name" value="DEPHOSPHO-COA KINASE-RELATED"/>
    <property type="match status" value="1"/>
</dbReference>
<feature type="compositionally biased region" description="Basic and acidic residues" evidence="3">
    <location>
        <begin position="231"/>
        <end position="249"/>
    </location>
</feature>
<evidence type="ECO:0000256" key="2">
    <source>
        <dbReference type="ARBA" id="ARBA00022840"/>
    </source>
</evidence>